<dbReference type="PROSITE" id="PS51737">
    <property type="entry name" value="RECOMBINASE_DNA_BIND"/>
    <property type="match status" value="1"/>
</dbReference>
<keyword evidence="1" id="KW-0238">DNA-binding</keyword>
<dbReference type="SUPFAM" id="SSF53041">
    <property type="entry name" value="Resolvase-like"/>
    <property type="match status" value="1"/>
</dbReference>
<accession>A0A0W7TMC3</accession>
<evidence type="ECO:0000256" key="1">
    <source>
        <dbReference type="ARBA" id="ARBA00023125"/>
    </source>
</evidence>
<evidence type="ECO:0000256" key="2">
    <source>
        <dbReference type="ARBA" id="ARBA00023172"/>
    </source>
</evidence>
<dbReference type="PANTHER" id="PTHR30461:SF2">
    <property type="entry name" value="SERINE RECOMBINASE PINE-RELATED"/>
    <property type="match status" value="1"/>
</dbReference>
<dbReference type="Pfam" id="PF00239">
    <property type="entry name" value="Resolvase"/>
    <property type="match status" value="1"/>
</dbReference>
<organism evidence="5 7">
    <name type="scientific">Ruthenibacterium lactatiformans</name>
    <dbReference type="NCBI Taxonomy" id="1550024"/>
    <lineage>
        <taxon>Bacteria</taxon>
        <taxon>Bacillati</taxon>
        <taxon>Bacillota</taxon>
        <taxon>Clostridia</taxon>
        <taxon>Eubacteriales</taxon>
        <taxon>Oscillospiraceae</taxon>
        <taxon>Ruthenibacterium</taxon>
    </lineage>
</organism>
<evidence type="ECO:0000313" key="8">
    <source>
        <dbReference type="Proteomes" id="UP000431913"/>
    </source>
</evidence>
<feature type="domain" description="Recombinase" evidence="4">
    <location>
        <begin position="174"/>
        <end position="299"/>
    </location>
</feature>
<dbReference type="AlphaFoldDB" id="A0A0W7TMC3"/>
<dbReference type="RefSeq" id="WP_058723800.1">
    <property type="nucleotide sequence ID" value="NZ_JAETPD010000020.1"/>
</dbReference>
<protein>
    <submittedName>
        <fullName evidence="6">Recombinase family protein</fullName>
    </submittedName>
</protein>
<evidence type="ECO:0000259" key="4">
    <source>
        <dbReference type="PROSITE" id="PS51737"/>
    </source>
</evidence>
<dbReference type="InterPro" id="IPR036162">
    <property type="entry name" value="Resolvase-like_N_sf"/>
</dbReference>
<evidence type="ECO:0000259" key="3">
    <source>
        <dbReference type="PROSITE" id="PS51736"/>
    </source>
</evidence>
<dbReference type="EMBL" id="VUNJ01000018">
    <property type="protein sequence ID" value="MST93025.1"/>
    <property type="molecule type" value="Genomic_DNA"/>
</dbReference>
<evidence type="ECO:0000313" key="6">
    <source>
        <dbReference type="EMBL" id="MST93025.1"/>
    </source>
</evidence>
<comment type="caution">
    <text evidence="5">The sequence shown here is derived from an EMBL/GenBank/DDBJ whole genome shotgun (WGS) entry which is preliminary data.</text>
</comment>
<dbReference type="SMART" id="SM00857">
    <property type="entry name" value="Resolvase"/>
    <property type="match status" value="1"/>
</dbReference>
<dbReference type="GO" id="GO:0003677">
    <property type="term" value="F:DNA binding"/>
    <property type="evidence" value="ECO:0007669"/>
    <property type="project" value="UniProtKB-KW"/>
</dbReference>
<dbReference type="Pfam" id="PF13408">
    <property type="entry name" value="Zn_ribbon_recom"/>
    <property type="match status" value="1"/>
</dbReference>
<gene>
    <name evidence="5" type="ORF">ASJ35_16425</name>
    <name evidence="6" type="ORF">FYJ76_13980</name>
</gene>
<reference evidence="6 8" key="2">
    <citation type="submission" date="2019-08" db="EMBL/GenBank/DDBJ databases">
        <title>In-depth cultivation of the pig gut microbiome towards novel bacterial diversity and tailored functional studies.</title>
        <authorList>
            <person name="Wylensek D."/>
            <person name="Hitch T.C.A."/>
            <person name="Clavel T."/>
        </authorList>
    </citation>
    <scope>NUCLEOTIDE SEQUENCE [LARGE SCALE GENOMIC DNA]</scope>
    <source>
        <strain evidence="6 8">WCA3-601-WT-6J</strain>
    </source>
</reference>
<sequence>MPQVRVIPPLPEQVKKIRVAAYARVSSNSADQLNSFITQVEYYTQYIQSKYEWEFVGLYADEAVTGTATDKRTDFQRLIEDCRAGKIDRILVKSISRFARNTLDCIQTARELKLLGVAIEFEKENIDTGNMGSEMLLSILGSAAQEESLSISKNIKWSIRKRMQSGDFLTCRAPYGYILKGNTLEIFPPEEEVVHFIFCSYLAGMSLEELVHELNRRKSPKQWESKGWHVYHVRYILTNEKYVGDALVQKKFTPDELPLQLQKNIGQLPQYYIENSHPAIISRLDFDRTQQLIQEKNHTSSLRQEYPLSQRMICSDCGSVFKRRSASGTWICRKHYKDKAQCPMMPVSEADVYRAFLHLFNKLLEHQKKIFRPLISDLERLKAKKGTDERLMSIDKQMVELMRQHHTLARLRTRGCIDDSIFIERTTRISQKLNVLRSEAKQFSNKSNVDKVLEKTNYILALLEKAEPLSQFDEEIFLSMIEKIEVGQQCFSFKLLNGLLLKEDR</sequence>
<dbReference type="Proteomes" id="UP000431913">
    <property type="component" value="Unassembled WGS sequence"/>
</dbReference>
<dbReference type="GO" id="GO:0000150">
    <property type="term" value="F:DNA strand exchange activity"/>
    <property type="evidence" value="ECO:0007669"/>
    <property type="project" value="InterPro"/>
</dbReference>
<keyword evidence="2" id="KW-0233">DNA recombination</keyword>
<dbReference type="PANTHER" id="PTHR30461">
    <property type="entry name" value="DNA-INVERTASE FROM LAMBDOID PROPHAGE"/>
    <property type="match status" value="1"/>
</dbReference>
<dbReference type="InterPro" id="IPR038109">
    <property type="entry name" value="DNA_bind_recomb_sf"/>
</dbReference>
<evidence type="ECO:0000313" key="7">
    <source>
        <dbReference type="Proteomes" id="UP000053433"/>
    </source>
</evidence>
<dbReference type="EMBL" id="LMUA01000035">
    <property type="protein sequence ID" value="KUE74933.1"/>
    <property type="molecule type" value="Genomic_DNA"/>
</dbReference>
<feature type="domain" description="Resolvase/invertase-type recombinase catalytic" evidence="3">
    <location>
        <begin position="18"/>
        <end position="166"/>
    </location>
</feature>
<dbReference type="CDD" id="cd00338">
    <property type="entry name" value="Ser_Recombinase"/>
    <property type="match status" value="1"/>
</dbReference>
<reference evidence="5 7" key="1">
    <citation type="submission" date="2015-10" db="EMBL/GenBank/DDBJ databases">
        <title>A novel member of the family Ruminococcaceae isolated from human faeces.</title>
        <authorList>
            <person name="Shkoporov A.N."/>
            <person name="Chaplin A.V."/>
            <person name="Motuzova O.V."/>
            <person name="Kafarskaia L.I."/>
            <person name="Efimov B.A."/>
        </authorList>
    </citation>
    <scope>NUCLEOTIDE SEQUENCE [LARGE SCALE GENOMIC DNA]</scope>
    <source>
        <strain evidence="5 7">668</strain>
    </source>
</reference>
<evidence type="ECO:0000313" key="5">
    <source>
        <dbReference type="EMBL" id="KUE74933.1"/>
    </source>
</evidence>
<name>A0A0W7TMC3_9FIRM</name>
<dbReference type="InterPro" id="IPR025827">
    <property type="entry name" value="Zn_ribbon_recom_dom"/>
</dbReference>
<dbReference type="Gene3D" id="3.40.50.1390">
    <property type="entry name" value="Resolvase, N-terminal catalytic domain"/>
    <property type="match status" value="1"/>
</dbReference>
<proteinExistence type="predicted"/>
<dbReference type="Pfam" id="PF07508">
    <property type="entry name" value="Recombinase"/>
    <property type="match status" value="1"/>
</dbReference>
<dbReference type="Gene3D" id="3.90.1750.20">
    <property type="entry name" value="Putative Large Serine Recombinase, Chain B, Domain 2"/>
    <property type="match status" value="1"/>
</dbReference>
<dbReference type="InterPro" id="IPR006119">
    <property type="entry name" value="Resolv_N"/>
</dbReference>
<dbReference type="PROSITE" id="PS51736">
    <property type="entry name" value="RECOMBINASES_3"/>
    <property type="match status" value="1"/>
</dbReference>
<dbReference type="InterPro" id="IPR011109">
    <property type="entry name" value="DNA_bind_recombinase_dom"/>
</dbReference>
<dbReference type="InterPro" id="IPR050639">
    <property type="entry name" value="SSR_resolvase"/>
</dbReference>
<dbReference type="Proteomes" id="UP000053433">
    <property type="component" value="Unassembled WGS sequence"/>
</dbReference>